<evidence type="ECO:0000313" key="14">
    <source>
        <dbReference type="Proteomes" id="UP000054308"/>
    </source>
</evidence>
<accession>A0A091HY42</accession>
<evidence type="ECO:0000256" key="9">
    <source>
        <dbReference type="PROSITE-ProRule" id="PRU00450"/>
    </source>
</evidence>
<dbReference type="SUPFAM" id="SSF46919">
    <property type="entry name" value="N-terminal Zn binding domain of HIV integrase"/>
    <property type="match status" value="1"/>
</dbReference>
<dbReference type="InterPro" id="IPR001584">
    <property type="entry name" value="Integrase_cat-core"/>
</dbReference>
<evidence type="ECO:0000256" key="8">
    <source>
        <dbReference type="ARBA" id="ARBA00022918"/>
    </source>
</evidence>
<proteinExistence type="predicted"/>
<dbReference type="Gene3D" id="1.10.10.200">
    <property type="match status" value="1"/>
</dbReference>
<dbReference type="PANTHER" id="PTHR41694:SF3">
    <property type="entry name" value="RNA-DIRECTED DNA POLYMERASE-RELATED"/>
    <property type="match status" value="1"/>
</dbReference>
<keyword evidence="3" id="KW-0548">Nucleotidyltransferase</keyword>
<evidence type="ECO:0000259" key="12">
    <source>
        <dbReference type="PROSITE" id="PS50994"/>
    </source>
</evidence>
<evidence type="ECO:0000256" key="6">
    <source>
        <dbReference type="ARBA" id="ARBA00022759"/>
    </source>
</evidence>
<dbReference type="PROSITE" id="PS50879">
    <property type="entry name" value="RNASE_H_1"/>
    <property type="match status" value="1"/>
</dbReference>
<keyword evidence="14" id="KW-1185">Reference proteome</keyword>
<keyword evidence="6" id="KW-0255">Endonuclease</keyword>
<dbReference type="GO" id="GO:0035613">
    <property type="term" value="F:RNA stem-loop binding"/>
    <property type="evidence" value="ECO:0007669"/>
    <property type="project" value="TreeGrafter"/>
</dbReference>
<evidence type="ECO:0000259" key="11">
    <source>
        <dbReference type="PROSITE" id="PS50879"/>
    </source>
</evidence>
<dbReference type="Pfam" id="PF00665">
    <property type="entry name" value="rve"/>
    <property type="match status" value="1"/>
</dbReference>
<dbReference type="Proteomes" id="UP000054308">
    <property type="component" value="Unassembled WGS sequence"/>
</dbReference>
<dbReference type="PANTHER" id="PTHR41694">
    <property type="entry name" value="ENDOGENOUS RETROVIRUS GROUP K MEMBER POL PROTEIN"/>
    <property type="match status" value="1"/>
</dbReference>
<keyword evidence="9" id="KW-0862">Zinc</keyword>
<feature type="non-terminal residue" evidence="13">
    <location>
        <position position="1"/>
    </location>
</feature>
<evidence type="ECO:0000259" key="10">
    <source>
        <dbReference type="PROSITE" id="PS50876"/>
    </source>
</evidence>
<evidence type="ECO:0000256" key="2">
    <source>
        <dbReference type="ARBA" id="ARBA00022679"/>
    </source>
</evidence>
<evidence type="ECO:0000256" key="3">
    <source>
        <dbReference type="ARBA" id="ARBA00022695"/>
    </source>
</evidence>
<dbReference type="PROSITE" id="PS50876">
    <property type="entry name" value="ZF_INTEGRASE"/>
    <property type="match status" value="1"/>
</dbReference>
<evidence type="ECO:0000256" key="4">
    <source>
        <dbReference type="ARBA" id="ARBA00022722"/>
    </source>
</evidence>
<keyword evidence="5" id="KW-0479">Metal-binding</keyword>
<dbReference type="STRING" id="9244.A0A091HY42"/>
<keyword evidence="2" id="KW-0808">Transferase</keyword>
<dbReference type="InterPro" id="IPR017856">
    <property type="entry name" value="Integrase-like_N"/>
</dbReference>
<dbReference type="InterPro" id="IPR002156">
    <property type="entry name" value="RNaseH_domain"/>
</dbReference>
<keyword evidence="7" id="KW-0378">Hydrolase</keyword>
<reference evidence="13 14" key="1">
    <citation type="submission" date="2014-04" db="EMBL/GenBank/DDBJ databases">
        <title>Genome evolution of avian class.</title>
        <authorList>
            <person name="Zhang G."/>
            <person name="Li C."/>
        </authorList>
    </citation>
    <scope>NUCLEOTIDE SEQUENCE [LARGE SCALE GENOMIC DNA]</scope>
    <source>
        <strain evidence="13">BGI_N300</strain>
    </source>
</reference>
<evidence type="ECO:0000256" key="7">
    <source>
        <dbReference type="ARBA" id="ARBA00022801"/>
    </source>
</evidence>
<dbReference type="EMBL" id="KL217999">
    <property type="protein sequence ID" value="KFP00857.1"/>
    <property type="molecule type" value="Genomic_DNA"/>
</dbReference>
<dbReference type="Pfam" id="PF02022">
    <property type="entry name" value="Integrase_Zn"/>
    <property type="match status" value="1"/>
</dbReference>
<feature type="domain" description="Integrase catalytic" evidence="12">
    <location>
        <begin position="151"/>
        <end position="272"/>
    </location>
</feature>
<feature type="non-terminal residue" evidence="13">
    <location>
        <position position="272"/>
    </location>
</feature>
<dbReference type="GO" id="GO:0015074">
    <property type="term" value="P:DNA integration"/>
    <property type="evidence" value="ECO:0007669"/>
    <property type="project" value="InterPro"/>
</dbReference>
<name>A0A091HY42_CALAN</name>
<dbReference type="GO" id="GO:0008270">
    <property type="term" value="F:zinc ion binding"/>
    <property type="evidence" value="ECO:0007669"/>
    <property type="project" value="UniProtKB-KW"/>
</dbReference>
<evidence type="ECO:0000313" key="13">
    <source>
        <dbReference type="EMBL" id="KFP00857.1"/>
    </source>
</evidence>
<gene>
    <name evidence="13" type="ORF">N300_14977</name>
</gene>
<keyword evidence="9" id="KW-0863">Zinc-finger</keyword>
<keyword evidence="4" id="KW-0540">Nuclease</keyword>
<feature type="domain" description="Integrase-type" evidence="10">
    <location>
        <begin position="100"/>
        <end position="141"/>
    </location>
</feature>
<dbReference type="AlphaFoldDB" id="A0A091HY42"/>
<evidence type="ECO:0000256" key="5">
    <source>
        <dbReference type="ARBA" id="ARBA00022723"/>
    </source>
</evidence>
<dbReference type="InterPro" id="IPR003308">
    <property type="entry name" value="Integrase_Zn-bd_dom_N"/>
</dbReference>
<dbReference type="PROSITE" id="PS50994">
    <property type="entry name" value="INTEGRASE"/>
    <property type="match status" value="1"/>
</dbReference>
<dbReference type="GO" id="GO:0003964">
    <property type="term" value="F:RNA-directed DNA polymerase activity"/>
    <property type="evidence" value="ECO:0007669"/>
    <property type="project" value="UniProtKB-KW"/>
</dbReference>
<feature type="domain" description="RNase H type-1" evidence="11">
    <location>
        <begin position="1"/>
        <end position="96"/>
    </location>
</feature>
<sequence length="272" mass="30368">QTLELLAVIWALHTFEEPVNIVSDSLYVVGVVSRIEDAVIKEVNNLRLGILFIQLQKTIRSRKEPYTIIHIRSHKWEEGLGEGNAKADKLVALHQTQALPRDIAARESHQIFHQNAKGLARDFNISLQQARAIVKACPICSHHNTGVGMGIGVNPKGLKSNQLWQMDVTHVPSFGKLKYVHVTIDTFSHYIWATAQTGEKAIHVERHLSSCIAVMGLPQKIKTDNGPAYTSQKIKQVMSFWNIKHTRGIPHVSTGQAVVERANGTLKGYLDK</sequence>
<dbReference type="Gene3D" id="3.30.420.10">
    <property type="entry name" value="Ribonuclease H-like superfamily/Ribonuclease H"/>
    <property type="match status" value="2"/>
</dbReference>
<dbReference type="InterPro" id="IPR036397">
    <property type="entry name" value="RNaseH_sf"/>
</dbReference>
<evidence type="ECO:0000256" key="1">
    <source>
        <dbReference type="ARBA" id="ARBA00012493"/>
    </source>
</evidence>
<dbReference type="SUPFAM" id="SSF53098">
    <property type="entry name" value="Ribonuclease H-like"/>
    <property type="match status" value="2"/>
</dbReference>
<dbReference type="EC" id="2.7.7.49" evidence="1"/>
<dbReference type="InterPro" id="IPR012337">
    <property type="entry name" value="RNaseH-like_sf"/>
</dbReference>
<protein>
    <recommendedName>
        <fullName evidence="1">RNA-directed DNA polymerase</fullName>
        <ecNumber evidence="1">2.7.7.49</ecNumber>
    </recommendedName>
</protein>
<keyword evidence="8" id="KW-0695">RNA-directed DNA polymerase</keyword>
<dbReference type="GO" id="GO:0004523">
    <property type="term" value="F:RNA-DNA hybrid ribonuclease activity"/>
    <property type="evidence" value="ECO:0007669"/>
    <property type="project" value="InterPro"/>
</dbReference>
<organism evidence="13 14">
    <name type="scientific">Calypte anna</name>
    <name type="common">Anna's hummingbird</name>
    <name type="synonym">Archilochus anna</name>
    <dbReference type="NCBI Taxonomy" id="9244"/>
    <lineage>
        <taxon>Eukaryota</taxon>
        <taxon>Metazoa</taxon>
        <taxon>Chordata</taxon>
        <taxon>Craniata</taxon>
        <taxon>Vertebrata</taxon>
        <taxon>Euteleostomi</taxon>
        <taxon>Archelosauria</taxon>
        <taxon>Archosauria</taxon>
        <taxon>Dinosauria</taxon>
        <taxon>Saurischia</taxon>
        <taxon>Theropoda</taxon>
        <taxon>Coelurosauria</taxon>
        <taxon>Aves</taxon>
        <taxon>Neognathae</taxon>
        <taxon>Neoaves</taxon>
        <taxon>Strisores</taxon>
        <taxon>Apodiformes</taxon>
        <taxon>Trochilidae</taxon>
        <taxon>Calypte</taxon>
    </lineage>
</organism>
<dbReference type="Pfam" id="PF00075">
    <property type="entry name" value="RNase_H"/>
    <property type="match status" value="1"/>
</dbReference>